<dbReference type="EMBL" id="PQFF01000205">
    <property type="protein sequence ID" value="RHZ74613.1"/>
    <property type="molecule type" value="Genomic_DNA"/>
</dbReference>
<dbReference type="InterPro" id="IPR011009">
    <property type="entry name" value="Kinase-like_dom_sf"/>
</dbReference>
<dbReference type="Proteomes" id="UP000266861">
    <property type="component" value="Unassembled WGS sequence"/>
</dbReference>
<name>A0A397INQ9_9GLOM</name>
<comment type="caution">
    <text evidence="1">The sequence shown here is derived from an EMBL/GenBank/DDBJ whole genome shotgun (WGS) entry which is preliminary data.</text>
</comment>
<evidence type="ECO:0000313" key="2">
    <source>
        <dbReference type="Proteomes" id="UP000266861"/>
    </source>
</evidence>
<dbReference type="OrthoDB" id="2306651at2759"/>
<keyword evidence="2" id="KW-1185">Reference proteome</keyword>
<protein>
    <submittedName>
        <fullName evidence="1">Uncharacterized protein</fullName>
    </submittedName>
</protein>
<sequence>MSTQEIKMNAKLKEYEATRINYNSVENNIAIFVRIGITQSNIKQTTVAHCVIEWISYDQFENVKYLAEGRCATIYIAIWKDGQYIKWNSERQILERFGEHEVVLKKLNNSNGNNLHWFQVTISFTLDNASQFLDPTTQDYMLVLKHYNNDLRHFLKDNYHSLSLTQKYQIIKHIAFGLNTKKYYIEICTREIFLCLEVNQMFENYYFHDLPYREENKISIPVNLHYLLNTRSE</sequence>
<reference evidence="1 2" key="1">
    <citation type="submission" date="2018-08" db="EMBL/GenBank/DDBJ databases">
        <title>Genome and evolution of the arbuscular mycorrhizal fungus Diversispora epigaea (formerly Glomus versiforme) and its bacterial endosymbionts.</title>
        <authorList>
            <person name="Sun X."/>
            <person name="Fei Z."/>
            <person name="Harrison M."/>
        </authorList>
    </citation>
    <scope>NUCLEOTIDE SEQUENCE [LARGE SCALE GENOMIC DNA]</scope>
    <source>
        <strain evidence="1 2">IT104</strain>
    </source>
</reference>
<accession>A0A397INQ9</accession>
<dbReference type="AlphaFoldDB" id="A0A397INQ9"/>
<gene>
    <name evidence="1" type="ORF">Glove_220g56</name>
</gene>
<evidence type="ECO:0000313" key="1">
    <source>
        <dbReference type="EMBL" id="RHZ74613.1"/>
    </source>
</evidence>
<proteinExistence type="predicted"/>
<dbReference type="Gene3D" id="1.10.510.10">
    <property type="entry name" value="Transferase(Phosphotransferase) domain 1"/>
    <property type="match status" value="1"/>
</dbReference>
<organism evidence="1 2">
    <name type="scientific">Diversispora epigaea</name>
    <dbReference type="NCBI Taxonomy" id="1348612"/>
    <lineage>
        <taxon>Eukaryota</taxon>
        <taxon>Fungi</taxon>
        <taxon>Fungi incertae sedis</taxon>
        <taxon>Mucoromycota</taxon>
        <taxon>Glomeromycotina</taxon>
        <taxon>Glomeromycetes</taxon>
        <taxon>Diversisporales</taxon>
        <taxon>Diversisporaceae</taxon>
        <taxon>Diversispora</taxon>
    </lineage>
</organism>
<dbReference type="SUPFAM" id="SSF56112">
    <property type="entry name" value="Protein kinase-like (PK-like)"/>
    <property type="match status" value="1"/>
</dbReference>